<evidence type="ECO:0000256" key="3">
    <source>
        <dbReference type="RuleBase" id="RU003718"/>
    </source>
</evidence>
<dbReference type="InterPro" id="IPR035595">
    <property type="entry name" value="UDP_glycos_trans_CS"/>
</dbReference>
<dbReference type="GO" id="GO:0035251">
    <property type="term" value="F:UDP-glucosyltransferase activity"/>
    <property type="evidence" value="ECO:0007669"/>
    <property type="project" value="TreeGrafter"/>
</dbReference>
<name>A0A803N9S0_CHEQI</name>
<dbReference type="Gene3D" id="3.40.50.2000">
    <property type="entry name" value="Glycogen Phosphorylase B"/>
    <property type="match status" value="2"/>
</dbReference>
<dbReference type="CDD" id="cd03784">
    <property type="entry name" value="GT1_Gtf-like"/>
    <property type="match status" value="1"/>
</dbReference>
<dbReference type="PANTHER" id="PTHR48047">
    <property type="entry name" value="GLYCOSYLTRANSFERASE"/>
    <property type="match status" value="1"/>
</dbReference>
<evidence type="ECO:0000256" key="4">
    <source>
        <dbReference type="RuleBase" id="RU362057"/>
    </source>
</evidence>
<sequence length="470" mass="53070">MASKIEIEPHVIVIPLMSQSHLIPMIDLSKLLAQRGLIVTIITTPRNALRYQATIDRAISSGLCIQLVPLPFPCNKAGLPEGCENLDSLPSPNLQTKFLVASSLLQAPLENYLERMNPKPSCIISSLPWTSDVAHKFNVPRFAYQSISCFTLLCSHNMMLHNVHENTKHDNEPFLVPDVPDKIKFTYAQLPKMMRRCSPQIDDGVDMKDIRDQFTQACSSAEGLLVNTFEELEFEYVKSYEKADENNGKTATVDEHYCLRWLDSMKSNSVIYVCFGSLCHLRPKQLIELGKGLEASNCPFIWIIRDVDYNEEIVKWIMNENFEHRVKGKGLIIKGWAPQVLILSHPATGGFLTHCGWNSTLEGVSAGVPMITWPMFAEQFYNEKLIVQVLKIGVRIGVEVTMQWGEEQNDGVYVMRDSVKNAINQLMDEGEKGQDIRKRAKELGEKAKKAVEKGGSSFLNVTSFIQHVRQ</sequence>
<keyword evidence="6" id="KW-1185">Reference proteome</keyword>
<dbReference type="Proteomes" id="UP000596660">
    <property type="component" value="Unplaced"/>
</dbReference>
<dbReference type="Gramene" id="AUR62042704-RA">
    <property type="protein sequence ID" value="AUR62042704-RA:cds"/>
    <property type="gene ID" value="AUR62042704"/>
</dbReference>
<organism evidence="5 6">
    <name type="scientific">Chenopodium quinoa</name>
    <name type="common">Quinoa</name>
    <dbReference type="NCBI Taxonomy" id="63459"/>
    <lineage>
        <taxon>Eukaryota</taxon>
        <taxon>Viridiplantae</taxon>
        <taxon>Streptophyta</taxon>
        <taxon>Embryophyta</taxon>
        <taxon>Tracheophyta</taxon>
        <taxon>Spermatophyta</taxon>
        <taxon>Magnoliopsida</taxon>
        <taxon>eudicotyledons</taxon>
        <taxon>Gunneridae</taxon>
        <taxon>Pentapetalae</taxon>
        <taxon>Caryophyllales</taxon>
        <taxon>Chenopodiaceae</taxon>
        <taxon>Chenopodioideae</taxon>
        <taxon>Atripliceae</taxon>
        <taxon>Chenopodium</taxon>
    </lineage>
</organism>
<proteinExistence type="inferred from homology"/>
<dbReference type="EnsemblPlants" id="AUR62042704-RA">
    <property type="protein sequence ID" value="AUR62042704-RA:cds"/>
    <property type="gene ID" value="AUR62042704"/>
</dbReference>
<reference evidence="5" key="2">
    <citation type="submission" date="2021-03" db="UniProtKB">
        <authorList>
            <consortium name="EnsemblPlants"/>
        </authorList>
    </citation>
    <scope>IDENTIFICATION</scope>
</reference>
<dbReference type="PANTHER" id="PTHR48047:SF182">
    <property type="entry name" value="GLYCOSYLTRANSFERASE"/>
    <property type="match status" value="1"/>
</dbReference>
<evidence type="ECO:0000256" key="2">
    <source>
        <dbReference type="ARBA" id="ARBA00022679"/>
    </source>
</evidence>
<protein>
    <recommendedName>
        <fullName evidence="4">Glycosyltransferase</fullName>
        <ecNumber evidence="4">2.4.1.-</ecNumber>
    </recommendedName>
</protein>
<dbReference type="SMR" id="A0A803N9S0"/>
<accession>A0A803N9S0</accession>
<dbReference type="Pfam" id="PF00201">
    <property type="entry name" value="UDPGT"/>
    <property type="match status" value="1"/>
</dbReference>
<evidence type="ECO:0000313" key="5">
    <source>
        <dbReference type="EnsemblPlants" id="AUR62042704-RA:cds"/>
    </source>
</evidence>
<dbReference type="SUPFAM" id="SSF53756">
    <property type="entry name" value="UDP-Glycosyltransferase/glycogen phosphorylase"/>
    <property type="match status" value="1"/>
</dbReference>
<dbReference type="AlphaFoldDB" id="A0A803N9S0"/>
<dbReference type="OMA" id="TISCFTL"/>
<evidence type="ECO:0000313" key="6">
    <source>
        <dbReference type="Proteomes" id="UP000596660"/>
    </source>
</evidence>
<keyword evidence="2 3" id="KW-0808">Transferase</keyword>
<dbReference type="InterPro" id="IPR002213">
    <property type="entry name" value="UDP_glucos_trans"/>
</dbReference>
<dbReference type="FunFam" id="3.40.50.2000:FF:000047">
    <property type="entry name" value="Glycosyltransferase"/>
    <property type="match status" value="1"/>
</dbReference>
<dbReference type="EC" id="2.4.1.-" evidence="4"/>
<reference evidence="5" key="1">
    <citation type="journal article" date="2017" name="Nature">
        <title>The genome of Chenopodium quinoa.</title>
        <authorList>
            <person name="Jarvis D.E."/>
            <person name="Ho Y.S."/>
            <person name="Lightfoot D.J."/>
            <person name="Schmoeckel S.M."/>
            <person name="Li B."/>
            <person name="Borm T.J.A."/>
            <person name="Ohyanagi H."/>
            <person name="Mineta K."/>
            <person name="Michell C.T."/>
            <person name="Saber N."/>
            <person name="Kharbatia N.M."/>
            <person name="Rupper R.R."/>
            <person name="Sharp A.R."/>
            <person name="Dally N."/>
            <person name="Boughton B.A."/>
            <person name="Woo Y.H."/>
            <person name="Gao G."/>
            <person name="Schijlen E.G.W.M."/>
            <person name="Guo X."/>
            <person name="Momin A.A."/>
            <person name="Negrao S."/>
            <person name="Al-Babili S."/>
            <person name="Gehring C."/>
            <person name="Roessner U."/>
            <person name="Jung C."/>
            <person name="Murphy K."/>
            <person name="Arold S.T."/>
            <person name="Gojobori T."/>
            <person name="van der Linden C.G."/>
            <person name="van Loo E.N."/>
            <person name="Jellen E.N."/>
            <person name="Maughan P.J."/>
            <person name="Tester M."/>
        </authorList>
    </citation>
    <scope>NUCLEOTIDE SEQUENCE [LARGE SCALE GENOMIC DNA]</scope>
    <source>
        <strain evidence="5">cv. PI 614886</strain>
    </source>
</reference>
<keyword evidence="3" id="KW-0328">Glycosyltransferase</keyword>
<comment type="similarity">
    <text evidence="1 3">Belongs to the UDP-glycosyltransferase family.</text>
</comment>
<dbReference type="PROSITE" id="PS00375">
    <property type="entry name" value="UDPGT"/>
    <property type="match status" value="1"/>
</dbReference>
<evidence type="ECO:0000256" key="1">
    <source>
        <dbReference type="ARBA" id="ARBA00009995"/>
    </source>
</evidence>